<accession>X0Z5J3</accession>
<dbReference type="Gene3D" id="3.90.1150.10">
    <property type="entry name" value="Aspartate Aminotransferase, domain 1"/>
    <property type="match status" value="1"/>
</dbReference>
<organism evidence="1">
    <name type="scientific">marine sediment metagenome</name>
    <dbReference type="NCBI Taxonomy" id="412755"/>
    <lineage>
        <taxon>unclassified sequences</taxon>
        <taxon>metagenomes</taxon>
        <taxon>ecological metagenomes</taxon>
    </lineage>
</organism>
<reference evidence="1" key="1">
    <citation type="journal article" date="2014" name="Front. Microbiol.">
        <title>High frequency of phylogenetically diverse reductive dehalogenase-homologous genes in deep subseafloor sedimentary metagenomes.</title>
        <authorList>
            <person name="Kawai M."/>
            <person name="Futagami T."/>
            <person name="Toyoda A."/>
            <person name="Takaki Y."/>
            <person name="Nishi S."/>
            <person name="Hori S."/>
            <person name="Arai W."/>
            <person name="Tsubouchi T."/>
            <person name="Morono Y."/>
            <person name="Uchiyama I."/>
            <person name="Ito T."/>
            <person name="Fujiyama A."/>
            <person name="Inagaki F."/>
            <person name="Takami H."/>
        </authorList>
    </citation>
    <scope>NUCLEOTIDE SEQUENCE</scope>
    <source>
        <strain evidence="1">Expedition CK06-06</strain>
    </source>
</reference>
<evidence type="ECO:0008006" key="2">
    <source>
        <dbReference type="Google" id="ProtNLM"/>
    </source>
</evidence>
<evidence type="ECO:0000313" key="1">
    <source>
        <dbReference type="EMBL" id="GAG53672.1"/>
    </source>
</evidence>
<dbReference type="Gene3D" id="3.40.640.10">
    <property type="entry name" value="Type I PLP-dependent aspartate aminotransferase-like (Major domain)"/>
    <property type="match status" value="1"/>
</dbReference>
<dbReference type="AlphaFoldDB" id="X0Z5J3"/>
<name>X0Z5J3_9ZZZZ</name>
<dbReference type="SUPFAM" id="SSF53383">
    <property type="entry name" value="PLP-dependent transferases"/>
    <property type="match status" value="1"/>
</dbReference>
<comment type="caution">
    <text evidence="1">The sequence shown here is derived from an EMBL/GenBank/DDBJ whole genome shotgun (WGS) entry which is preliminary data.</text>
</comment>
<dbReference type="PANTHER" id="PTHR30244:SF34">
    <property type="entry name" value="DTDP-4-AMINO-4,6-DIDEOXYGALACTOSE TRANSAMINASE"/>
    <property type="match status" value="1"/>
</dbReference>
<sequence>EAALMALDVGLGDEVIVSDYTFVASASAVIATNAVPIFCDINPSTLVMDVTKVKELITERTKAIVPVHLGGNPVNMEHLMELASNYDLKVVEDCAHAHGSDFKGKKVGNWGDAGTFSFQASKVLTSGEGGAIICNNSELADKIYSYIDCGRKKDEYFYKHFSYGTNYRMTEYQGAILRTQMQKFSEQHELRNQNAAYLMKELNKIDGIKTMEPTPGTTNLGWYVFPLVFDPAKFGGLTKSKFYNALNDNGIPTDDCYPPLHSLDCFKFTNLKKGIDYSKANWGGEKSNDANFPIVSDVYSRSVEFPQEMLLAPREKLDNVIEFIKSLKNITLN</sequence>
<feature type="non-terminal residue" evidence="1">
    <location>
        <position position="1"/>
    </location>
</feature>
<dbReference type="InterPro" id="IPR015422">
    <property type="entry name" value="PyrdxlP-dep_Trfase_small"/>
</dbReference>
<protein>
    <recommendedName>
        <fullName evidence="2">DegT/DnrJ/EryC1/StrS family aminotransferase</fullName>
    </recommendedName>
</protein>
<dbReference type="GO" id="GO:0008483">
    <property type="term" value="F:transaminase activity"/>
    <property type="evidence" value="ECO:0007669"/>
    <property type="project" value="TreeGrafter"/>
</dbReference>
<proteinExistence type="predicted"/>
<dbReference type="InterPro" id="IPR000653">
    <property type="entry name" value="DegT/StrS_aminotransferase"/>
</dbReference>
<gene>
    <name evidence="1" type="ORF">S01H4_18771</name>
</gene>
<dbReference type="InterPro" id="IPR015421">
    <property type="entry name" value="PyrdxlP-dep_Trfase_major"/>
</dbReference>
<dbReference type="GO" id="GO:0030170">
    <property type="term" value="F:pyridoxal phosphate binding"/>
    <property type="evidence" value="ECO:0007669"/>
    <property type="project" value="TreeGrafter"/>
</dbReference>
<dbReference type="Pfam" id="PF01041">
    <property type="entry name" value="DegT_DnrJ_EryC1"/>
    <property type="match status" value="1"/>
</dbReference>
<dbReference type="EMBL" id="BART01008332">
    <property type="protein sequence ID" value="GAG53672.1"/>
    <property type="molecule type" value="Genomic_DNA"/>
</dbReference>
<dbReference type="PANTHER" id="PTHR30244">
    <property type="entry name" value="TRANSAMINASE"/>
    <property type="match status" value="1"/>
</dbReference>
<dbReference type="InterPro" id="IPR015424">
    <property type="entry name" value="PyrdxlP-dep_Trfase"/>
</dbReference>
<dbReference type="GO" id="GO:0000271">
    <property type="term" value="P:polysaccharide biosynthetic process"/>
    <property type="evidence" value="ECO:0007669"/>
    <property type="project" value="TreeGrafter"/>
</dbReference>
<dbReference type="CDD" id="cd00616">
    <property type="entry name" value="AHBA_syn"/>
    <property type="match status" value="1"/>
</dbReference>